<dbReference type="RefSeq" id="WP_268898363.1">
    <property type="nucleotide sequence ID" value="NZ_JACGWZ010000002.1"/>
</dbReference>
<evidence type="ECO:0000313" key="2">
    <source>
        <dbReference type="Proteomes" id="UP000569329"/>
    </source>
</evidence>
<protein>
    <submittedName>
        <fullName evidence="1">Uncharacterized protein</fullName>
    </submittedName>
</protein>
<comment type="caution">
    <text evidence="1">The sequence shown here is derived from an EMBL/GenBank/DDBJ whole genome shotgun (WGS) entry which is preliminary data.</text>
</comment>
<reference evidence="1 2" key="1">
    <citation type="submission" date="2020-07" db="EMBL/GenBank/DDBJ databases">
        <title>Sequencing the genomes of 1000 actinobacteria strains.</title>
        <authorList>
            <person name="Klenk H.-P."/>
        </authorList>
    </citation>
    <scope>NUCLEOTIDE SEQUENCE [LARGE SCALE GENOMIC DNA]</scope>
    <source>
        <strain evidence="1 2">DSM 45975</strain>
    </source>
</reference>
<proteinExistence type="predicted"/>
<dbReference type="Proteomes" id="UP000569329">
    <property type="component" value="Unassembled WGS sequence"/>
</dbReference>
<sequence>MSIPTHVEAVLTGELPCRCDALRLVVDPADTGRPQHIAVR</sequence>
<organism evidence="1 2">
    <name type="scientific">Halosaccharopolyspora lacisalsi</name>
    <dbReference type="NCBI Taxonomy" id="1000566"/>
    <lineage>
        <taxon>Bacteria</taxon>
        <taxon>Bacillati</taxon>
        <taxon>Actinomycetota</taxon>
        <taxon>Actinomycetes</taxon>
        <taxon>Pseudonocardiales</taxon>
        <taxon>Pseudonocardiaceae</taxon>
        <taxon>Halosaccharopolyspora</taxon>
    </lineage>
</organism>
<dbReference type="AlphaFoldDB" id="A0A839DZJ9"/>
<dbReference type="EMBL" id="JACGWZ010000002">
    <property type="protein sequence ID" value="MBA8824835.1"/>
    <property type="molecule type" value="Genomic_DNA"/>
</dbReference>
<evidence type="ECO:0000313" key="1">
    <source>
        <dbReference type="EMBL" id="MBA8824835.1"/>
    </source>
</evidence>
<name>A0A839DZJ9_9PSEU</name>
<keyword evidence="2" id="KW-1185">Reference proteome</keyword>
<gene>
    <name evidence="1" type="ORF">FHX42_002182</name>
</gene>
<accession>A0A839DZJ9</accession>